<organism evidence="3 4">
    <name type="scientific">Hymenobacter tibetensis</name>
    <dbReference type="NCBI Taxonomy" id="497967"/>
    <lineage>
        <taxon>Bacteria</taxon>
        <taxon>Pseudomonadati</taxon>
        <taxon>Bacteroidota</taxon>
        <taxon>Cytophagia</taxon>
        <taxon>Cytophagales</taxon>
        <taxon>Hymenobacteraceae</taxon>
        <taxon>Hymenobacter</taxon>
    </lineage>
</organism>
<dbReference type="InterPro" id="IPR025737">
    <property type="entry name" value="FApF"/>
</dbReference>
<gene>
    <name evidence="3" type="ORF">MTX78_20085</name>
</gene>
<feature type="chain" id="PRO_5046918566" evidence="2">
    <location>
        <begin position="25"/>
        <end position="288"/>
    </location>
</feature>
<reference evidence="3 4" key="1">
    <citation type="submission" date="2022-03" db="EMBL/GenBank/DDBJ databases">
        <title>Hymenobactersp. isolated from the air.</title>
        <authorList>
            <person name="Won M."/>
            <person name="Kwon S.-W."/>
        </authorList>
    </citation>
    <scope>NUCLEOTIDE SEQUENCE [LARGE SCALE GENOMIC DNA]</scope>
    <source>
        <strain evidence="3 4">KACC 21982</strain>
    </source>
</reference>
<name>A0ABY4CVV6_9BACT</name>
<proteinExistence type="predicted"/>
<evidence type="ECO:0000313" key="4">
    <source>
        <dbReference type="Proteomes" id="UP000831113"/>
    </source>
</evidence>
<keyword evidence="4" id="KW-1185">Reference proteome</keyword>
<feature type="region of interest" description="Disordered" evidence="1">
    <location>
        <begin position="32"/>
        <end position="68"/>
    </location>
</feature>
<accession>A0ABY4CVV6</accession>
<evidence type="ECO:0000313" key="3">
    <source>
        <dbReference type="EMBL" id="UOG74406.1"/>
    </source>
</evidence>
<sequence length="288" mass="32212">MTRILLLLTCTWLSLLTTSGYAQAPADTLKRATSSEAGGSSSGGRQLRPLNADRPGVTESPNTIDPGHFQFETDLVRLTNSRPGQQPRSRMLRLNAFAIRAGISDKTEVQVFVDPYTVEKDWEQGSEPERHAGFGDMAVRVKHNFIGDDDETEALVIAAIGFVRLPTGGREGAGGYEYGLLLPATYNFQNDWHISAQAASLLSYDREKEKHYVELAPSFALDHGFNEWLAVFAEFSTRLDLDSKQWNSAINVGPIFHVSERVQLDFGRRFAISRFSDREYYVGLVFER</sequence>
<evidence type="ECO:0000256" key="2">
    <source>
        <dbReference type="SAM" id="SignalP"/>
    </source>
</evidence>
<dbReference type="Pfam" id="PF13557">
    <property type="entry name" value="Phenol_MetA_deg"/>
    <property type="match status" value="1"/>
</dbReference>
<dbReference type="Proteomes" id="UP000831113">
    <property type="component" value="Chromosome"/>
</dbReference>
<protein>
    <submittedName>
        <fullName evidence="3">Transporter</fullName>
    </submittedName>
</protein>
<evidence type="ECO:0000256" key="1">
    <source>
        <dbReference type="SAM" id="MobiDB-lite"/>
    </source>
</evidence>
<dbReference type="EMBL" id="CP094669">
    <property type="protein sequence ID" value="UOG74406.1"/>
    <property type="molecule type" value="Genomic_DNA"/>
</dbReference>
<feature type="signal peptide" evidence="2">
    <location>
        <begin position="1"/>
        <end position="24"/>
    </location>
</feature>
<keyword evidence="2" id="KW-0732">Signal</keyword>
<dbReference type="RefSeq" id="WP_243797763.1">
    <property type="nucleotide sequence ID" value="NZ_CP094669.1"/>
</dbReference>